<dbReference type="Proteomes" id="UP000323257">
    <property type="component" value="Unassembled WGS sequence"/>
</dbReference>
<protein>
    <submittedName>
        <fullName evidence="3">Putative zinc-finger</fullName>
    </submittedName>
</protein>
<dbReference type="OrthoDB" id="1955013at2"/>
<dbReference type="GO" id="GO:0008270">
    <property type="term" value="F:zinc ion binding"/>
    <property type="evidence" value="ECO:0007669"/>
    <property type="project" value="UniProtKB-KW"/>
</dbReference>
<feature type="transmembrane region" description="Helical" evidence="2">
    <location>
        <begin position="123"/>
        <end position="143"/>
    </location>
</feature>
<comment type="caution">
    <text evidence="3">The sequence shown here is derived from an EMBL/GenBank/DDBJ whole genome shotgun (WGS) entry which is preliminary data.</text>
</comment>
<evidence type="ECO:0000256" key="2">
    <source>
        <dbReference type="SAM" id="Phobius"/>
    </source>
</evidence>
<name>A0A5S5CCI7_9BACL</name>
<keyword evidence="2" id="KW-0812">Transmembrane</keyword>
<dbReference type="RefSeq" id="WP_148929626.1">
    <property type="nucleotide sequence ID" value="NZ_VNHS01000004.1"/>
</dbReference>
<keyword evidence="3" id="KW-0863">Zinc-finger</keyword>
<accession>A0A5S5CCI7</accession>
<keyword evidence="3" id="KW-0479">Metal-binding</keyword>
<dbReference type="EMBL" id="VNHS01000004">
    <property type="protein sequence ID" value="TYP75713.1"/>
    <property type="molecule type" value="Genomic_DNA"/>
</dbReference>
<organism evidence="3 4">
    <name type="scientific">Paenibacillus methanolicus</name>
    <dbReference type="NCBI Taxonomy" id="582686"/>
    <lineage>
        <taxon>Bacteria</taxon>
        <taxon>Bacillati</taxon>
        <taxon>Bacillota</taxon>
        <taxon>Bacilli</taxon>
        <taxon>Bacillales</taxon>
        <taxon>Paenibacillaceae</taxon>
        <taxon>Paenibacillus</taxon>
    </lineage>
</organism>
<keyword evidence="4" id="KW-1185">Reference proteome</keyword>
<keyword evidence="2" id="KW-1133">Transmembrane helix</keyword>
<gene>
    <name evidence="3" type="ORF">BCM02_104394</name>
</gene>
<reference evidence="3 4" key="1">
    <citation type="submission" date="2019-07" db="EMBL/GenBank/DDBJ databases">
        <title>Genomic Encyclopedia of Type Strains, Phase III (KMG-III): the genomes of soil and plant-associated and newly described type strains.</title>
        <authorList>
            <person name="Whitman W."/>
        </authorList>
    </citation>
    <scope>NUCLEOTIDE SEQUENCE [LARGE SCALE GENOMIC DNA]</scope>
    <source>
        <strain evidence="3 4">BL24</strain>
    </source>
</reference>
<sequence length="186" mass="20179">MMHPARERWERFAAGALQGGECIELEHHLARCEACLHAYMEAVEGMAALEADRADHLTDTVMWAVAAMAEEASRSETNGMAEAGARSGLSGPDNARAANDAQSGKARDGRRGRIAWDAGRKRALVHYAIAVCVMLLMMSAGVFDRLAAQPEQWKAERQQEQGGSLSDALMAKTSLVIDKVLDSERP</sequence>
<evidence type="ECO:0000313" key="3">
    <source>
        <dbReference type="EMBL" id="TYP75713.1"/>
    </source>
</evidence>
<feature type="region of interest" description="Disordered" evidence="1">
    <location>
        <begin position="74"/>
        <end position="111"/>
    </location>
</feature>
<keyword evidence="3" id="KW-0862">Zinc</keyword>
<keyword evidence="2" id="KW-0472">Membrane</keyword>
<dbReference type="AlphaFoldDB" id="A0A5S5CCI7"/>
<evidence type="ECO:0000256" key="1">
    <source>
        <dbReference type="SAM" id="MobiDB-lite"/>
    </source>
</evidence>
<evidence type="ECO:0000313" key="4">
    <source>
        <dbReference type="Proteomes" id="UP000323257"/>
    </source>
</evidence>
<proteinExistence type="predicted"/>